<sequence length="92" mass="10481">FQSRRTIQDLLVTIEAPVTGTATFTESKDEATWGNSKAVSLTGATDEQRVGLPRRQITGNELYWRVRSTAAQLKLLSWWVRVLDKFAQRQQT</sequence>
<comment type="caution">
    <text evidence="1">The sequence shown here is derived from an EMBL/GenBank/DDBJ whole genome shotgun (WGS) entry which is preliminary data.</text>
</comment>
<protein>
    <submittedName>
        <fullName evidence="1">Uncharacterized protein</fullName>
    </submittedName>
</protein>
<dbReference type="EMBL" id="LAZR01059947">
    <property type="protein sequence ID" value="KKK66723.1"/>
    <property type="molecule type" value="Genomic_DNA"/>
</dbReference>
<gene>
    <name evidence="1" type="ORF">LCGC14_2961250</name>
</gene>
<dbReference type="AlphaFoldDB" id="A0A0F8XD13"/>
<feature type="non-terminal residue" evidence="1">
    <location>
        <position position="1"/>
    </location>
</feature>
<name>A0A0F8XD13_9ZZZZ</name>
<reference evidence="1" key="1">
    <citation type="journal article" date="2015" name="Nature">
        <title>Complex archaea that bridge the gap between prokaryotes and eukaryotes.</title>
        <authorList>
            <person name="Spang A."/>
            <person name="Saw J.H."/>
            <person name="Jorgensen S.L."/>
            <person name="Zaremba-Niedzwiedzka K."/>
            <person name="Martijn J."/>
            <person name="Lind A.E."/>
            <person name="van Eijk R."/>
            <person name="Schleper C."/>
            <person name="Guy L."/>
            <person name="Ettema T.J."/>
        </authorList>
    </citation>
    <scope>NUCLEOTIDE SEQUENCE</scope>
</reference>
<accession>A0A0F8XD13</accession>
<organism evidence="1">
    <name type="scientific">marine sediment metagenome</name>
    <dbReference type="NCBI Taxonomy" id="412755"/>
    <lineage>
        <taxon>unclassified sequences</taxon>
        <taxon>metagenomes</taxon>
        <taxon>ecological metagenomes</taxon>
    </lineage>
</organism>
<evidence type="ECO:0000313" key="1">
    <source>
        <dbReference type="EMBL" id="KKK66723.1"/>
    </source>
</evidence>
<proteinExistence type="predicted"/>